<dbReference type="AlphaFoldDB" id="A0A0H4W6W3"/>
<reference evidence="1 2" key="1">
    <citation type="submission" date="2015-01" db="EMBL/GenBank/DDBJ databases">
        <title>Rufibacter sp./DG31D/ whole genome sequencing.</title>
        <authorList>
            <person name="Kim M.K."/>
            <person name="Srinivasan S."/>
            <person name="Lee J.-J."/>
        </authorList>
    </citation>
    <scope>NUCLEOTIDE SEQUENCE [LARGE SCALE GENOMIC DNA]</scope>
    <source>
        <strain evidence="1 2">DG31D</strain>
    </source>
</reference>
<sequence>MFLLKNGAHRKGRIQYINIQVKDGKLWQFLQKLSVIKTPSLSAAYFQGFLSFFYTSNFTVSSSLLLSLLCELLSEL</sequence>
<dbReference type="Proteomes" id="UP000036458">
    <property type="component" value="Chromosome"/>
</dbReference>
<dbReference type="EMBL" id="CP010777">
    <property type="protein sequence ID" value="AKQ46166.1"/>
    <property type="molecule type" value="Genomic_DNA"/>
</dbReference>
<gene>
    <name evidence="1" type="ORF">TH63_11835</name>
</gene>
<proteinExistence type="predicted"/>
<dbReference type="PATRIC" id="fig|1379910.4.peg.2565"/>
<accession>A0A0H4W6W3</accession>
<dbReference type="KEGG" id="ruf:TH63_11835"/>
<organism evidence="1 2">
    <name type="scientific">Rufibacter radiotolerans</name>
    <dbReference type="NCBI Taxonomy" id="1379910"/>
    <lineage>
        <taxon>Bacteria</taxon>
        <taxon>Pseudomonadati</taxon>
        <taxon>Bacteroidota</taxon>
        <taxon>Cytophagia</taxon>
        <taxon>Cytophagales</taxon>
        <taxon>Hymenobacteraceae</taxon>
        <taxon>Rufibacter</taxon>
    </lineage>
</organism>
<name>A0A0H4W6W3_9BACT</name>
<protein>
    <submittedName>
        <fullName evidence="1">Uncharacterized protein</fullName>
    </submittedName>
</protein>
<keyword evidence="2" id="KW-1185">Reference proteome</keyword>
<evidence type="ECO:0000313" key="2">
    <source>
        <dbReference type="Proteomes" id="UP000036458"/>
    </source>
</evidence>
<evidence type="ECO:0000313" key="1">
    <source>
        <dbReference type="EMBL" id="AKQ46166.1"/>
    </source>
</evidence>